<evidence type="ECO:0000313" key="2">
    <source>
        <dbReference type="EMBL" id="ADI32537.1"/>
    </source>
</evidence>
<dbReference type="HOGENOM" id="CLU_3353961_0_0_2"/>
<feature type="compositionally biased region" description="Basic and acidic residues" evidence="1">
    <location>
        <begin position="12"/>
        <end position="29"/>
    </location>
</feature>
<feature type="region of interest" description="Disordered" evidence="1">
    <location>
        <begin position="1"/>
        <end position="36"/>
    </location>
</feature>
<reference evidence="3" key="1">
    <citation type="submission" date="2010-05" db="EMBL/GenBank/DDBJ databases">
        <title>Complete sequence of Staphylothermus hellenicus DSM 12710.</title>
        <authorList>
            <consortium name="US DOE Joint Genome Institute"/>
            <person name="Lucas S."/>
            <person name="Copeland A."/>
            <person name="Lapidus A."/>
            <person name="Cheng J.-F."/>
            <person name="Bruce D."/>
            <person name="Goodwin L."/>
            <person name="Pitluck S."/>
            <person name="Davenport K."/>
            <person name="Detter J.C."/>
            <person name="Han C."/>
            <person name="Tapia R."/>
            <person name="Larimer F."/>
            <person name="Land M."/>
            <person name="Hauser L."/>
            <person name="Kyrpides N."/>
            <person name="Mikhailova N."/>
            <person name="Anderson I.J."/>
            <person name="Woyke T."/>
        </authorList>
    </citation>
    <scope>NUCLEOTIDE SEQUENCE [LARGE SCALE GENOMIC DNA]</scope>
    <source>
        <strain evidence="3">DSM 12710 / JCM 10830 / BK20S6-10-b1 / P8</strain>
    </source>
</reference>
<proteinExistence type="predicted"/>
<sequence>MGGRQKTSLFLTKEKVTERMAREAREKTRAKGKKRR</sequence>
<reference evidence="2 3" key="2">
    <citation type="journal article" date="2011" name="Stand. Genomic Sci.">
        <title>Complete genome sequence of Staphylothermus hellenicus P8.</title>
        <authorList>
            <person name="Anderson I."/>
            <person name="Wirth R."/>
            <person name="Lucas S."/>
            <person name="Copeland A."/>
            <person name="Lapidus A."/>
            <person name="Cheng J.F."/>
            <person name="Goodwin L."/>
            <person name="Pitluck S."/>
            <person name="Davenport K."/>
            <person name="Detter J.C."/>
            <person name="Han C."/>
            <person name="Tapia R."/>
            <person name="Land M."/>
            <person name="Hauser L."/>
            <person name="Pati A."/>
            <person name="Mikhailova N."/>
            <person name="Woyke T."/>
            <person name="Klenk H.P."/>
            <person name="Kyrpides N."/>
            <person name="Ivanova N."/>
        </authorList>
    </citation>
    <scope>NUCLEOTIDE SEQUENCE [LARGE SCALE GENOMIC DNA]</scope>
    <source>
        <strain evidence="3">DSM 12710 / JCM 10830 / BK20S6-10-b1 / P8</strain>
    </source>
</reference>
<dbReference type="EMBL" id="CP002051">
    <property type="protein sequence ID" value="ADI32537.1"/>
    <property type="molecule type" value="Genomic_DNA"/>
</dbReference>
<dbReference type="STRING" id="591019.Shell_1449"/>
<evidence type="ECO:0000256" key="1">
    <source>
        <dbReference type="SAM" id="MobiDB-lite"/>
    </source>
</evidence>
<accession>D7D9U1</accession>
<feature type="compositionally biased region" description="Polar residues" evidence="1">
    <location>
        <begin position="1"/>
        <end position="10"/>
    </location>
</feature>
<keyword evidence="3" id="KW-1185">Reference proteome</keyword>
<gene>
    <name evidence="2" type="ordered locus">Shell_1449</name>
</gene>
<name>D7D9U1_STAHD</name>
<protein>
    <submittedName>
        <fullName evidence="2">Uncharacterized protein</fullName>
    </submittedName>
</protein>
<dbReference type="Proteomes" id="UP000002573">
    <property type="component" value="Chromosome"/>
</dbReference>
<organism evidence="2 3">
    <name type="scientific">Staphylothermus hellenicus (strain DSM 12710 / JCM 10830 / BK20S6-10-b1 / P8)</name>
    <dbReference type="NCBI Taxonomy" id="591019"/>
    <lineage>
        <taxon>Archaea</taxon>
        <taxon>Thermoproteota</taxon>
        <taxon>Thermoprotei</taxon>
        <taxon>Desulfurococcales</taxon>
        <taxon>Desulfurococcaceae</taxon>
        <taxon>Staphylothermus</taxon>
    </lineage>
</organism>
<evidence type="ECO:0000313" key="3">
    <source>
        <dbReference type="Proteomes" id="UP000002573"/>
    </source>
</evidence>
<dbReference type="AlphaFoldDB" id="D7D9U1"/>
<dbReference type="KEGG" id="shc:Shell_1449"/>
<dbReference type="eggNOG" id="arCOG11397">
    <property type="taxonomic scope" value="Archaea"/>
</dbReference>